<evidence type="ECO:0000256" key="2">
    <source>
        <dbReference type="SAM" id="Phobius"/>
    </source>
</evidence>
<keyword evidence="2" id="KW-1133">Transmembrane helix</keyword>
<accession>A0A921QAL4</accession>
<evidence type="ECO:0000256" key="1">
    <source>
        <dbReference type="SAM" id="MobiDB-lite"/>
    </source>
</evidence>
<dbReference type="EMBL" id="CM027688">
    <property type="protein sequence ID" value="KAG0518167.1"/>
    <property type="molecule type" value="Genomic_DNA"/>
</dbReference>
<organism evidence="3 4">
    <name type="scientific">Sorghum bicolor</name>
    <name type="common">Sorghum</name>
    <name type="synonym">Sorghum vulgare</name>
    <dbReference type="NCBI Taxonomy" id="4558"/>
    <lineage>
        <taxon>Eukaryota</taxon>
        <taxon>Viridiplantae</taxon>
        <taxon>Streptophyta</taxon>
        <taxon>Embryophyta</taxon>
        <taxon>Tracheophyta</taxon>
        <taxon>Spermatophyta</taxon>
        <taxon>Magnoliopsida</taxon>
        <taxon>Liliopsida</taxon>
        <taxon>Poales</taxon>
        <taxon>Poaceae</taxon>
        <taxon>PACMAD clade</taxon>
        <taxon>Panicoideae</taxon>
        <taxon>Andropogonodae</taxon>
        <taxon>Andropogoneae</taxon>
        <taxon>Sorghinae</taxon>
        <taxon>Sorghum</taxon>
    </lineage>
</organism>
<feature type="compositionally biased region" description="Basic and acidic residues" evidence="1">
    <location>
        <begin position="118"/>
        <end position="137"/>
    </location>
</feature>
<proteinExistence type="predicted"/>
<feature type="compositionally biased region" description="Acidic residues" evidence="1">
    <location>
        <begin position="92"/>
        <end position="102"/>
    </location>
</feature>
<gene>
    <name evidence="3" type="ORF">BDA96_09G152100</name>
</gene>
<sequence>MSRFAGQMSRPWVGMAAGSGTASEPPTADVAAAAAASSMRGADSATNASAISFGFAATAVLVSMFLLMAIFEHLIKPGLASSSRSRGSGSHDDDDDDGEDDNGEGRGHGRRLGLPPARLRERDASPPDKLSHSPKVEEPVAGVVDLTVLMPGHRYPTFLAQPAPLAPCPREGVLWPSHHDRRRSFLPP</sequence>
<dbReference type="PANTHER" id="PTHR33728">
    <property type="entry name" value="CTTNBP 2 AMINO-TERMINAL-LIKE PROTEIN"/>
    <property type="match status" value="1"/>
</dbReference>
<dbReference type="PANTHER" id="PTHR33728:SF7">
    <property type="entry name" value="OS05G0426800 PROTEIN"/>
    <property type="match status" value="1"/>
</dbReference>
<keyword evidence="2" id="KW-0472">Membrane</keyword>
<name>A0A921QAL4_SORBI</name>
<feature type="transmembrane region" description="Helical" evidence="2">
    <location>
        <begin position="51"/>
        <end position="75"/>
    </location>
</feature>
<evidence type="ECO:0000313" key="3">
    <source>
        <dbReference type="EMBL" id="KAG0518168.1"/>
    </source>
</evidence>
<dbReference type="AlphaFoldDB" id="A0A921QAL4"/>
<dbReference type="EMBL" id="CM027688">
    <property type="protein sequence ID" value="KAG0518168.1"/>
    <property type="molecule type" value="Genomic_DNA"/>
</dbReference>
<feature type="region of interest" description="Disordered" evidence="1">
    <location>
        <begin position="80"/>
        <end position="137"/>
    </location>
</feature>
<reference evidence="3" key="2">
    <citation type="submission" date="2020-10" db="EMBL/GenBank/DDBJ databases">
        <authorList>
            <person name="Cooper E.A."/>
            <person name="Brenton Z.W."/>
            <person name="Flinn B.S."/>
            <person name="Jenkins J."/>
            <person name="Shu S."/>
            <person name="Flowers D."/>
            <person name="Luo F."/>
            <person name="Wang Y."/>
            <person name="Xia P."/>
            <person name="Barry K."/>
            <person name="Daum C."/>
            <person name="Lipzen A."/>
            <person name="Yoshinaga Y."/>
            <person name="Schmutz J."/>
            <person name="Saski C."/>
            <person name="Vermerris W."/>
            <person name="Kresovich S."/>
        </authorList>
    </citation>
    <scope>NUCLEOTIDE SEQUENCE</scope>
</reference>
<protein>
    <submittedName>
        <fullName evidence="3">Uncharacterized protein</fullName>
    </submittedName>
</protein>
<comment type="caution">
    <text evidence="3">The sequence shown here is derived from an EMBL/GenBank/DDBJ whole genome shotgun (WGS) entry which is preliminary data.</text>
</comment>
<evidence type="ECO:0000313" key="4">
    <source>
        <dbReference type="Proteomes" id="UP000807115"/>
    </source>
</evidence>
<dbReference type="Proteomes" id="UP000807115">
    <property type="component" value="Chromosome 9"/>
</dbReference>
<keyword evidence="2" id="KW-0812">Transmembrane</keyword>
<reference evidence="3" key="1">
    <citation type="journal article" date="2019" name="BMC Genomics">
        <title>A new reference genome for Sorghum bicolor reveals high levels of sequence similarity between sweet and grain genotypes: implications for the genetics of sugar metabolism.</title>
        <authorList>
            <person name="Cooper E.A."/>
            <person name="Brenton Z.W."/>
            <person name="Flinn B.S."/>
            <person name="Jenkins J."/>
            <person name="Shu S."/>
            <person name="Flowers D."/>
            <person name="Luo F."/>
            <person name="Wang Y."/>
            <person name="Xia P."/>
            <person name="Barry K."/>
            <person name="Daum C."/>
            <person name="Lipzen A."/>
            <person name="Yoshinaga Y."/>
            <person name="Schmutz J."/>
            <person name="Saski C."/>
            <person name="Vermerris W."/>
            <person name="Kresovich S."/>
        </authorList>
    </citation>
    <scope>NUCLEOTIDE SEQUENCE</scope>
</reference>